<evidence type="ECO:0000313" key="9">
    <source>
        <dbReference type="EMBL" id="MBB4796782.1"/>
    </source>
</evidence>
<dbReference type="PANTHER" id="PTHR45694:SF18">
    <property type="entry name" value="GLUTAREDOXIN-1-RELATED"/>
    <property type="match status" value="1"/>
</dbReference>
<dbReference type="PANTHER" id="PTHR45694">
    <property type="entry name" value="GLUTAREDOXIN 2"/>
    <property type="match status" value="1"/>
</dbReference>
<dbReference type="CDD" id="cd03418">
    <property type="entry name" value="GRX_GRXb_1_3_like"/>
    <property type="match status" value="1"/>
</dbReference>
<keyword evidence="7" id="KW-0963">Cytoplasm</keyword>
<evidence type="ECO:0000259" key="8">
    <source>
        <dbReference type="Pfam" id="PF00462"/>
    </source>
</evidence>
<dbReference type="Proteomes" id="UP000539957">
    <property type="component" value="Unassembled WGS sequence"/>
</dbReference>
<dbReference type="GO" id="GO:0015038">
    <property type="term" value="F:glutathione disulfide oxidoreductase activity"/>
    <property type="evidence" value="ECO:0007669"/>
    <property type="project" value="UniProtKB-UniRule"/>
</dbReference>
<dbReference type="InterPro" id="IPR036249">
    <property type="entry name" value="Thioredoxin-like_sf"/>
</dbReference>
<gene>
    <name evidence="9" type="ORF">HNP32_000496</name>
</gene>
<evidence type="ECO:0000256" key="7">
    <source>
        <dbReference type="RuleBase" id="RU364065"/>
    </source>
</evidence>
<dbReference type="PRINTS" id="PR00160">
    <property type="entry name" value="GLUTAREDOXIN"/>
</dbReference>
<keyword evidence="5" id="KW-1015">Disulfide bond</keyword>
<dbReference type="PROSITE" id="PS51354">
    <property type="entry name" value="GLUTAREDOXIN_2"/>
    <property type="match status" value="1"/>
</dbReference>
<dbReference type="GO" id="GO:0045454">
    <property type="term" value="P:cell redox homeostasis"/>
    <property type="evidence" value="ECO:0007669"/>
    <property type="project" value="InterPro"/>
</dbReference>
<keyword evidence="10" id="KW-1185">Reference proteome</keyword>
<comment type="caution">
    <text evidence="9">The sequence shown here is derived from an EMBL/GenBank/DDBJ whole genome shotgun (WGS) entry which is preliminary data.</text>
</comment>
<evidence type="ECO:0000313" key="10">
    <source>
        <dbReference type="Proteomes" id="UP000539957"/>
    </source>
</evidence>
<sequence length="85" mass="9005">MAEVVIYTKPGCPYCTAAMALLKRKGVEFTEIVASRDPEIKAEMVARANGKSTFPQIFVGDKHVGGSDDIHALDARGGLDALLAA</sequence>
<evidence type="ECO:0000256" key="4">
    <source>
        <dbReference type="ARBA" id="ARBA00022982"/>
    </source>
</evidence>
<evidence type="ECO:0000256" key="1">
    <source>
        <dbReference type="ARBA" id="ARBA00002549"/>
    </source>
</evidence>
<protein>
    <recommendedName>
        <fullName evidence="7">Glutaredoxin</fullName>
    </recommendedName>
</protein>
<dbReference type="GO" id="GO:0005737">
    <property type="term" value="C:cytoplasm"/>
    <property type="evidence" value="ECO:0007669"/>
    <property type="project" value="TreeGrafter"/>
</dbReference>
<dbReference type="Pfam" id="PF00462">
    <property type="entry name" value="Glutaredoxin"/>
    <property type="match status" value="1"/>
</dbReference>
<feature type="domain" description="Glutaredoxin" evidence="8">
    <location>
        <begin position="4"/>
        <end position="64"/>
    </location>
</feature>
<keyword evidence="6 7" id="KW-0676">Redox-active center</keyword>
<dbReference type="Gene3D" id="3.40.30.10">
    <property type="entry name" value="Glutaredoxin"/>
    <property type="match status" value="1"/>
</dbReference>
<dbReference type="InterPro" id="IPR011767">
    <property type="entry name" value="GLR_AS"/>
</dbReference>
<keyword evidence="4 7" id="KW-0249">Electron transport</keyword>
<evidence type="ECO:0000256" key="6">
    <source>
        <dbReference type="ARBA" id="ARBA00023284"/>
    </source>
</evidence>
<dbReference type="PROSITE" id="PS00195">
    <property type="entry name" value="GLUTAREDOXIN_1"/>
    <property type="match status" value="1"/>
</dbReference>
<dbReference type="GO" id="GO:0034599">
    <property type="term" value="P:cellular response to oxidative stress"/>
    <property type="evidence" value="ECO:0007669"/>
    <property type="project" value="TreeGrafter"/>
</dbReference>
<evidence type="ECO:0000256" key="5">
    <source>
        <dbReference type="ARBA" id="ARBA00023157"/>
    </source>
</evidence>
<reference evidence="9 10" key="1">
    <citation type="submission" date="2020-08" db="EMBL/GenBank/DDBJ databases">
        <title>Functional genomics of gut bacteria from endangered species of beetles.</title>
        <authorList>
            <person name="Carlos-Shanley C."/>
        </authorList>
    </citation>
    <scope>NUCLEOTIDE SEQUENCE [LARGE SCALE GENOMIC DNA]</scope>
    <source>
        <strain evidence="9 10">S00123</strain>
    </source>
</reference>
<comment type="function">
    <text evidence="1 7">Has a glutathione-disulfide oxidoreductase activity in the presence of NADPH and glutathione reductase. Reduces low molecular weight disulfides and proteins.</text>
</comment>
<dbReference type="InterPro" id="IPR011900">
    <property type="entry name" value="GRX_bact"/>
</dbReference>
<dbReference type="NCBIfam" id="TIGR02181">
    <property type="entry name" value="GRX_bact"/>
    <property type="match status" value="1"/>
</dbReference>
<name>A0A7W7IM94_9CAUL</name>
<organism evidence="9 10">
    <name type="scientific">Brevundimonas bullata</name>
    <dbReference type="NCBI Taxonomy" id="13160"/>
    <lineage>
        <taxon>Bacteria</taxon>
        <taxon>Pseudomonadati</taxon>
        <taxon>Pseudomonadota</taxon>
        <taxon>Alphaproteobacteria</taxon>
        <taxon>Caulobacterales</taxon>
        <taxon>Caulobacteraceae</taxon>
        <taxon>Brevundimonas</taxon>
    </lineage>
</organism>
<comment type="similarity">
    <text evidence="2 7">Belongs to the glutaredoxin family.</text>
</comment>
<proteinExistence type="inferred from homology"/>
<dbReference type="InterPro" id="IPR014025">
    <property type="entry name" value="Glutaredoxin_subgr"/>
</dbReference>
<dbReference type="AlphaFoldDB" id="A0A7W7IM94"/>
<accession>A0A7W7IM94</accession>
<evidence type="ECO:0000256" key="2">
    <source>
        <dbReference type="ARBA" id="ARBA00007787"/>
    </source>
</evidence>
<keyword evidence="3 7" id="KW-0813">Transport</keyword>
<dbReference type="RefSeq" id="WP_184266723.1">
    <property type="nucleotide sequence ID" value="NZ_JACHKY010000001.1"/>
</dbReference>
<dbReference type="InterPro" id="IPR002109">
    <property type="entry name" value="Glutaredoxin"/>
</dbReference>
<evidence type="ECO:0000256" key="3">
    <source>
        <dbReference type="ARBA" id="ARBA00022448"/>
    </source>
</evidence>
<dbReference type="EMBL" id="JACHKY010000001">
    <property type="protein sequence ID" value="MBB4796782.1"/>
    <property type="molecule type" value="Genomic_DNA"/>
</dbReference>
<dbReference type="SUPFAM" id="SSF52833">
    <property type="entry name" value="Thioredoxin-like"/>
    <property type="match status" value="1"/>
</dbReference>